<feature type="compositionally biased region" description="Gly residues" evidence="1">
    <location>
        <begin position="266"/>
        <end position="282"/>
    </location>
</feature>
<dbReference type="InterPro" id="IPR007621">
    <property type="entry name" value="TPM_dom"/>
</dbReference>
<dbReference type="Proteomes" id="UP000261704">
    <property type="component" value="Chromosome"/>
</dbReference>
<accession>A0A347UFW5</accession>
<name>A0A347UFW5_9RHOB</name>
<dbReference type="EMBL" id="CP032125">
    <property type="protein sequence ID" value="AXX97743.1"/>
    <property type="molecule type" value="Genomic_DNA"/>
</dbReference>
<sequence>MARILAFLYILLPTFTYAQNYPYFDSVYVNDYANIIDEQTEKRLTDQLTALRQDHDVEATVLTIGSRKTYGDSPSLEYFATGLFNEWGIGNSERNDGILILVIRDDREMRVELGSGYGSGFNRAAKETIENYFLPSFRNDKYAQGIERGTTEIIRRIALPFAQGRPEPADSEVSAKSTGRIAIFTAMIGFVLFAIRRKIGDLLIRFRKCPNCGRNGLRRKRETLFSATSTTSGQGKSTTTCDYCDYYKTDTYIIPRRSSSSTSSSGGFGGGSSSGGGASGRW</sequence>
<protein>
    <submittedName>
        <fullName evidence="3">TPM domain-containing protein</fullName>
    </submittedName>
</protein>
<organism evidence="3 4">
    <name type="scientific">Profundibacter amoris</name>
    <dbReference type="NCBI Taxonomy" id="2171755"/>
    <lineage>
        <taxon>Bacteria</taxon>
        <taxon>Pseudomonadati</taxon>
        <taxon>Pseudomonadota</taxon>
        <taxon>Alphaproteobacteria</taxon>
        <taxon>Rhodobacterales</taxon>
        <taxon>Paracoccaceae</taxon>
        <taxon>Profundibacter</taxon>
    </lineage>
</organism>
<evidence type="ECO:0000313" key="4">
    <source>
        <dbReference type="Proteomes" id="UP000261704"/>
    </source>
</evidence>
<dbReference type="KEGG" id="pamo:BAR1_07250"/>
<dbReference type="OrthoDB" id="9810918at2"/>
<dbReference type="RefSeq" id="WP_118942400.1">
    <property type="nucleotide sequence ID" value="NZ_CP032125.1"/>
</dbReference>
<dbReference type="AlphaFoldDB" id="A0A347UFW5"/>
<dbReference type="Gene3D" id="3.10.310.50">
    <property type="match status" value="1"/>
</dbReference>
<reference evidence="3 4" key="1">
    <citation type="submission" date="2018-09" db="EMBL/GenBank/DDBJ databases">
        <title>Profundibacter amoris BAR1 gen. nov., sp. nov., a new member of the Roseobacter clade isolated at Lokis Castle Vent Field on the Arctic Mid-Oceanic Ridge.</title>
        <authorList>
            <person name="Le Moine Bauer S."/>
            <person name="Sjoeberg A.G."/>
            <person name="L'Haridon S."/>
            <person name="Stokke R."/>
            <person name="Roalkvam I."/>
            <person name="Steen I.H."/>
            <person name="Dahle H."/>
        </authorList>
    </citation>
    <scope>NUCLEOTIDE SEQUENCE [LARGE SCALE GENOMIC DNA]</scope>
    <source>
        <strain evidence="3 4">BAR1</strain>
    </source>
</reference>
<dbReference type="Pfam" id="PF04536">
    <property type="entry name" value="TPM_phosphatase"/>
    <property type="match status" value="1"/>
</dbReference>
<keyword evidence="4" id="KW-1185">Reference proteome</keyword>
<feature type="domain" description="TPM" evidence="2">
    <location>
        <begin position="29"/>
        <end position="155"/>
    </location>
</feature>
<dbReference type="PANTHER" id="PTHR30373">
    <property type="entry name" value="UPF0603 PROTEIN YGCG"/>
    <property type="match status" value="1"/>
</dbReference>
<evidence type="ECO:0000313" key="3">
    <source>
        <dbReference type="EMBL" id="AXX97743.1"/>
    </source>
</evidence>
<proteinExistence type="predicted"/>
<gene>
    <name evidence="3" type="ORF">BAR1_07250</name>
</gene>
<evidence type="ECO:0000259" key="2">
    <source>
        <dbReference type="Pfam" id="PF04536"/>
    </source>
</evidence>
<evidence type="ECO:0000256" key="1">
    <source>
        <dbReference type="SAM" id="MobiDB-lite"/>
    </source>
</evidence>
<feature type="region of interest" description="Disordered" evidence="1">
    <location>
        <begin position="257"/>
        <end position="282"/>
    </location>
</feature>
<dbReference type="PANTHER" id="PTHR30373:SF2">
    <property type="entry name" value="UPF0603 PROTEIN YGCG"/>
    <property type="match status" value="1"/>
</dbReference>